<evidence type="ECO:0000256" key="1">
    <source>
        <dbReference type="SAM" id="MobiDB-lite"/>
    </source>
</evidence>
<dbReference type="EMBL" id="CP051627">
    <property type="protein sequence ID" value="UPT21996.1"/>
    <property type="molecule type" value="Genomic_DNA"/>
</dbReference>
<sequence length="263" mass="28213">MAALVKPRYHAILAVDTENSGGRPDSVKAWLRQRLYEIVDTAMREAGIDASAVSHPQDRGDGAIWLLSGDVPKTELTSRFIHYLRVGLRAYAQVSSPQAALRLRVALHAGEVAHDAHGWVGIDLDTACHLLDLPVVREALASSPEAELVLAVSDTWYSSVVNRNHPEIDARDFRQIPFRVKAVDTTAWVALPGHGPSAPREETPAAPEAVRPGGTGGGDGGDEKRSGATVNTANFSSFSGAMIQAQQVYGGNHYESHGRGEGR</sequence>
<dbReference type="RefSeq" id="WP_248590471.1">
    <property type="nucleotide sequence ID" value="NZ_BAABEB010000003.1"/>
</dbReference>
<organism evidence="2 3">
    <name type="scientific">Thermobifida alba</name>
    <name type="common">Thermomonospora alba</name>
    <dbReference type="NCBI Taxonomy" id="53522"/>
    <lineage>
        <taxon>Bacteria</taxon>
        <taxon>Bacillati</taxon>
        <taxon>Actinomycetota</taxon>
        <taxon>Actinomycetes</taxon>
        <taxon>Streptosporangiales</taxon>
        <taxon>Nocardiopsidaceae</taxon>
        <taxon>Thermobifida</taxon>
    </lineage>
</organism>
<proteinExistence type="predicted"/>
<evidence type="ECO:0000313" key="3">
    <source>
        <dbReference type="Proteomes" id="UP000832041"/>
    </source>
</evidence>
<dbReference type="Proteomes" id="UP000832041">
    <property type="component" value="Chromosome"/>
</dbReference>
<keyword evidence="3" id="KW-1185">Reference proteome</keyword>
<name>A0ABY4L524_THEAE</name>
<reference evidence="2 3" key="1">
    <citation type="submission" date="2020-04" db="EMBL/GenBank/DDBJ databases">
        <title>Thermobifida alba genome sequencing and assembly.</title>
        <authorList>
            <person name="Luzics S."/>
            <person name="Horvath B."/>
            <person name="Nagy I."/>
            <person name="Toth A."/>
            <person name="Nagy I."/>
            <person name="Kukolya J."/>
        </authorList>
    </citation>
    <scope>NUCLEOTIDE SEQUENCE [LARGE SCALE GENOMIC DNA]</scope>
    <source>
        <strain evidence="2 3">DSM 43795</strain>
    </source>
</reference>
<gene>
    <name evidence="2" type="ORF">FOF52_14325</name>
</gene>
<accession>A0ABY4L524</accession>
<protein>
    <submittedName>
        <fullName evidence="2">Uncharacterized protein</fullName>
    </submittedName>
</protein>
<feature type="region of interest" description="Disordered" evidence="1">
    <location>
        <begin position="191"/>
        <end position="232"/>
    </location>
</feature>
<evidence type="ECO:0000313" key="2">
    <source>
        <dbReference type="EMBL" id="UPT21996.1"/>
    </source>
</evidence>